<accession>A0A140AYM2</accession>
<dbReference type="RefSeq" id="WP_061515175.1">
    <property type="nucleotide sequence ID" value="NZ_KQ973600.1"/>
</dbReference>
<protein>
    <submittedName>
        <fullName evidence="1">Uncharacterized protein</fullName>
    </submittedName>
</protein>
<name>A0A140AYM2_LEGPN</name>
<sequence>MNDEQRKNYCYLGDGVYAFFDGDGIWLRTGHHEAELCDDKIYLEPDVLESLNMFVEKVRQRNEISSEGVHGYVG</sequence>
<dbReference type="EMBL" id="KT271770">
    <property type="protein sequence ID" value="ALK43919.1"/>
    <property type="molecule type" value="Genomic_DNA"/>
</dbReference>
<evidence type="ECO:0000313" key="1">
    <source>
        <dbReference type="EMBL" id="ALK43919.1"/>
    </source>
</evidence>
<keyword evidence="1" id="KW-0614">Plasmid</keyword>
<dbReference type="AlphaFoldDB" id="A0A140AYM2"/>
<proteinExistence type="predicted"/>
<reference evidence="1" key="1">
    <citation type="journal article" date="2016" name="Cell. Microbiol.">
        <title>Active and Adaptive Legionella CRISPR-Cas reveals a recurrent challenge to the pathogen.</title>
        <authorList>
            <person name="Rao C."/>
            <person name="Guyard C."/>
            <person name="Pelaz C."/>
            <person name="Wasserscheid J."/>
            <person name="Bondy-Denomy J."/>
            <person name="Dewar K."/>
            <person name="Ensminger A.W."/>
        </authorList>
    </citation>
    <scope>NUCLEOTIDE SEQUENCE</scope>
    <source>
        <strain evidence="1">Murcia-2001 4983</strain>
        <plasmid evidence="1">Mobile Element-1</plasmid>
    </source>
</reference>
<organism evidence="1">
    <name type="scientific">Legionella pneumophila</name>
    <dbReference type="NCBI Taxonomy" id="446"/>
    <lineage>
        <taxon>Bacteria</taxon>
        <taxon>Pseudomonadati</taxon>
        <taxon>Pseudomonadota</taxon>
        <taxon>Gammaproteobacteria</taxon>
        <taxon>Legionellales</taxon>
        <taxon>Legionellaceae</taxon>
        <taxon>Legionella</taxon>
    </lineage>
</organism>
<geneLocation type="plasmid" evidence="1">
    <name>Mobile Element-1</name>
</geneLocation>